<dbReference type="OrthoDB" id="2564065at2759"/>
<evidence type="ECO:0000313" key="3">
    <source>
        <dbReference type="Proteomes" id="UP000193218"/>
    </source>
</evidence>
<dbReference type="AlphaFoldDB" id="A0A1Y1UB46"/>
<keyword evidence="1" id="KW-0812">Transmembrane</keyword>
<dbReference type="GeneID" id="33558288"/>
<dbReference type="RefSeq" id="XP_021869429.1">
    <property type="nucleotide sequence ID" value="XM_022016479.1"/>
</dbReference>
<keyword evidence="3" id="KW-1185">Reference proteome</keyword>
<feature type="transmembrane region" description="Helical" evidence="1">
    <location>
        <begin position="16"/>
        <end position="42"/>
    </location>
</feature>
<dbReference type="Proteomes" id="UP000193218">
    <property type="component" value="Unassembled WGS sequence"/>
</dbReference>
<dbReference type="EMBL" id="NBSH01000011">
    <property type="protein sequence ID" value="ORX35239.1"/>
    <property type="molecule type" value="Genomic_DNA"/>
</dbReference>
<dbReference type="InParanoid" id="A0A1Y1UB46"/>
<keyword evidence="1" id="KW-0472">Membrane</keyword>
<accession>A0A1Y1UB46</accession>
<evidence type="ECO:0000313" key="2">
    <source>
        <dbReference type="EMBL" id="ORX35239.1"/>
    </source>
</evidence>
<gene>
    <name evidence="2" type="ORF">BD324DRAFT_631948</name>
</gene>
<name>A0A1Y1UB46_9TREE</name>
<evidence type="ECO:0000256" key="1">
    <source>
        <dbReference type="SAM" id="Phobius"/>
    </source>
</evidence>
<organism evidence="2 3">
    <name type="scientific">Kockovaella imperatae</name>
    <dbReference type="NCBI Taxonomy" id="4999"/>
    <lineage>
        <taxon>Eukaryota</taxon>
        <taxon>Fungi</taxon>
        <taxon>Dikarya</taxon>
        <taxon>Basidiomycota</taxon>
        <taxon>Agaricomycotina</taxon>
        <taxon>Tremellomycetes</taxon>
        <taxon>Tremellales</taxon>
        <taxon>Cuniculitremaceae</taxon>
        <taxon>Kockovaella</taxon>
    </lineage>
</organism>
<sequence length="107" mass="12065">MGNAVNDHWYDWAVVLYAYILGLCLGLVFSTAMGVGVSTLFVCMSEDITKLQAIKPEFSEFIQNYYKEMFDFLVLKSEGKAIEEQGSNFKKELKEESFGAAAEKGKR</sequence>
<reference evidence="2 3" key="1">
    <citation type="submission" date="2017-03" db="EMBL/GenBank/DDBJ databases">
        <title>Widespread Adenine N6-methylation of Active Genes in Fungi.</title>
        <authorList>
            <consortium name="DOE Joint Genome Institute"/>
            <person name="Mondo S.J."/>
            <person name="Dannebaum R.O."/>
            <person name="Kuo R.C."/>
            <person name="Louie K.B."/>
            <person name="Bewick A.J."/>
            <person name="Labutti K."/>
            <person name="Haridas S."/>
            <person name="Kuo A."/>
            <person name="Salamov A."/>
            <person name="Ahrendt S.R."/>
            <person name="Lau R."/>
            <person name="Bowen B.P."/>
            <person name="Lipzen A."/>
            <person name="Sullivan W."/>
            <person name="Andreopoulos W.B."/>
            <person name="Clum A."/>
            <person name="Lindquist E."/>
            <person name="Daum C."/>
            <person name="Northen T.R."/>
            <person name="Ramamoorthy G."/>
            <person name="Schmitz R.J."/>
            <person name="Gryganskyi A."/>
            <person name="Culley D."/>
            <person name="Magnuson J."/>
            <person name="James T.Y."/>
            <person name="O'Malley M.A."/>
            <person name="Stajich J.E."/>
            <person name="Spatafora J.W."/>
            <person name="Visel A."/>
            <person name="Grigoriev I.V."/>
        </authorList>
    </citation>
    <scope>NUCLEOTIDE SEQUENCE [LARGE SCALE GENOMIC DNA]</scope>
    <source>
        <strain evidence="2 3">NRRL Y-17943</strain>
    </source>
</reference>
<comment type="caution">
    <text evidence="2">The sequence shown here is derived from an EMBL/GenBank/DDBJ whole genome shotgun (WGS) entry which is preliminary data.</text>
</comment>
<protein>
    <submittedName>
        <fullName evidence="2">Uncharacterized protein</fullName>
    </submittedName>
</protein>
<keyword evidence="1" id="KW-1133">Transmembrane helix</keyword>
<proteinExistence type="predicted"/>